<keyword evidence="2" id="KW-1185">Reference proteome</keyword>
<comment type="caution">
    <text evidence="1">The sequence shown here is derived from an EMBL/GenBank/DDBJ whole genome shotgun (WGS) entry which is preliminary data.</text>
</comment>
<organism evidence="1 2">
    <name type="scientific">Azospirillum picis</name>
    <dbReference type="NCBI Taxonomy" id="488438"/>
    <lineage>
        <taxon>Bacteria</taxon>
        <taxon>Pseudomonadati</taxon>
        <taxon>Pseudomonadota</taxon>
        <taxon>Alphaproteobacteria</taxon>
        <taxon>Rhodospirillales</taxon>
        <taxon>Azospirillaceae</taxon>
        <taxon>Azospirillum</taxon>
    </lineage>
</organism>
<name>A0ABU0MLH0_9PROT</name>
<dbReference type="RefSeq" id="WP_209984534.1">
    <property type="nucleotide sequence ID" value="NZ_JAGINO010000014.1"/>
</dbReference>
<proteinExistence type="predicted"/>
<gene>
    <name evidence="1" type="ORF">QO018_003188</name>
</gene>
<accession>A0ABU0MLH0</accession>
<dbReference type="EMBL" id="JAUSVU010000011">
    <property type="protein sequence ID" value="MDQ0534315.1"/>
    <property type="molecule type" value="Genomic_DNA"/>
</dbReference>
<evidence type="ECO:0000313" key="2">
    <source>
        <dbReference type="Proteomes" id="UP001244552"/>
    </source>
</evidence>
<reference evidence="1 2" key="1">
    <citation type="submission" date="2023-07" db="EMBL/GenBank/DDBJ databases">
        <title>Genomic Encyclopedia of Type Strains, Phase IV (KMG-IV): sequencing the most valuable type-strain genomes for metagenomic binning, comparative biology and taxonomic classification.</title>
        <authorList>
            <person name="Goeker M."/>
        </authorList>
    </citation>
    <scope>NUCLEOTIDE SEQUENCE [LARGE SCALE GENOMIC DNA]</scope>
    <source>
        <strain evidence="1 2">DSM 19922</strain>
    </source>
</reference>
<sequence length="93" mass="10886">MEMFVFPSMDRENTLRDVILYAPAIPFGQFFPSRPQTGRTHQEPFRRIAIMNTVRRASVDTPAHVIPHQDHRRSRAAGALRMLCRVKERTPWL</sequence>
<evidence type="ECO:0000313" key="1">
    <source>
        <dbReference type="EMBL" id="MDQ0534315.1"/>
    </source>
</evidence>
<protein>
    <submittedName>
        <fullName evidence="1">Uncharacterized protein</fullName>
    </submittedName>
</protein>
<dbReference type="Proteomes" id="UP001244552">
    <property type="component" value="Unassembled WGS sequence"/>
</dbReference>